<dbReference type="AlphaFoldDB" id="A0A916JVF3"/>
<comment type="caution">
    <text evidence="3">The sequence shown here is derived from an EMBL/GenBank/DDBJ whole genome shotgun (WGS) entry which is preliminary data.</text>
</comment>
<evidence type="ECO:0000256" key="1">
    <source>
        <dbReference type="SAM" id="MobiDB-lite"/>
    </source>
</evidence>
<dbReference type="NCBIfam" id="TIGR02532">
    <property type="entry name" value="IV_pilin_GFxxxE"/>
    <property type="match status" value="1"/>
</dbReference>
<feature type="region of interest" description="Disordered" evidence="1">
    <location>
        <begin position="1"/>
        <end position="36"/>
    </location>
</feature>
<name>A0A916JVF3_9MICO</name>
<dbReference type="PROSITE" id="PS00409">
    <property type="entry name" value="PROKAR_NTER_METHYL"/>
    <property type="match status" value="1"/>
</dbReference>
<sequence>MRASIPHRVSGVRQPLSLSKRPASCARPLRRAEGTRTSPLANDHGFSLVELIVAFSIFAVFLSVFIAGLIGLTRTTATATNRIEASTSVGLLYQRIDPTVRFAQEINAPGVSGGRAYIEYFTGADASSDVKNHCTQLRYDPTAATISMRRWSWTGGTSHQDPPSGTAWQTLAADVLPGGTGAPATYPFTRTKATLDAPYQRLVLQLRVGAEGYSAETTSTNTFIARNTTVLSETNTGGQVCDGGGTVERP</sequence>
<evidence type="ECO:0000313" key="4">
    <source>
        <dbReference type="Proteomes" id="UP000693892"/>
    </source>
</evidence>
<evidence type="ECO:0008006" key="5">
    <source>
        <dbReference type="Google" id="ProtNLM"/>
    </source>
</evidence>
<proteinExistence type="predicted"/>
<gene>
    <name evidence="3" type="ORF">LEUCIP111803_00421</name>
</gene>
<keyword evidence="2" id="KW-0812">Transmembrane</keyword>
<reference evidence="3" key="1">
    <citation type="submission" date="2021-06" db="EMBL/GenBank/DDBJ databases">
        <authorList>
            <person name="Criscuolo A."/>
        </authorList>
    </citation>
    <scope>NUCLEOTIDE SEQUENCE</scope>
    <source>
        <strain evidence="3">CIP111803</strain>
    </source>
</reference>
<protein>
    <recommendedName>
        <fullName evidence="5">Prepilin-type N-terminal cleavage/methylation domain-containing protein</fullName>
    </recommendedName>
</protein>
<feature type="transmembrane region" description="Helical" evidence="2">
    <location>
        <begin position="51"/>
        <end position="72"/>
    </location>
</feature>
<evidence type="ECO:0000313" key="3">
    <source>
        <dbReference type="EMBL" id="CAG7601031.1"/>
    </source>
</evidence>
<dbReference type="Proteomes" id="UP000693892">
    <property type="component" value="Unassembled WGS sequence"/>
</dbReference>
<dbReference type="Pfam" id="PF07963">
    <property type="entry name" value="N_methyl"/>
    <property type="match status" value="1"/>
</dbReference>
<keyword evidence="2" id="KW-1133">Transmembrane helix</keyword>
<evidence type="ECO:0000256" key="2">
    <source>
        <dbReference type="SAM" id="Phobius"/>
    </source>
</evidence>
<keyword evidence="4" id="KW-1185">Reference proteome</keyword>
<organism evidence="3 4">
    <name type="scientific">Leucobacter soli</name>
    <dbReference type="NCBI Taxonomy" id="2812850"/>
    <lineage>
        <taxon>Bacteria</taxon>
        <taxon>Bacillati</taxon>
        <taxon>Actinomycetota</taxon>
        <taxon>Actinomycetes</taxon>
        <taxon>Micrococcales</taxon>
        <taxon>Microbacteriaceae</taxon>
        <taxon>Leucobacter</taxon>
    </lineage>
</organism>
<accession>A0A916JVF3</accession>
<dbReference type="EMBL" id="CAJVAP010000004">
    <property type="protein sequence ID" value="CAG7601031.1"/>
    <property type="molecule type" value="Genomic_DNA"/>
</dbReference>
<dbReference type="InterPro" id="IPR012902">
    <property type="entry name" value="N_methyl_site"/>
</dbReference>
<keyword evidence="2" id="KW-0472">Membrane</keyword>